<keyword evidence="2" id="KW-1133">Transmembrane helix</keyword>
<gene>
    <name evidence="3" type="ORF">Lspi_0913</name>
</gene>
<dbReference type="OrthoDB" id="5653038at2"/>
<dbReference type="AlphaFoldDB" id="A0A0W0Z6K4"/>
<organism evidence="3 4">
    <name type="scientific">Legionella spiritensis</name>
    <dbReference type="NCBI Taxonomy" id="452"/>
    <lineage>
        <taxon>Bacteria</taxon>
        <taxon>Pseudomonadati</taxon>
        <taxon>Pseudomonadota</taxon>
        <taxon>Gammaproteobacteria</taxon>
        <taxon>Legionellales</taxon>
        <taxon>Legionellaceae</taxon>
        <taxon>Legionella</taxon>
    </lineage>
</organism>
<comment type="caution">
    <text evidence="3">The sequence shown here is derived from an EMBL/GenBank/DDBJ whole genome shotgun (WGS) entry which is preliminary data.</text>
</comment>
<feature type="transmembrane region" description="Helical" evidence="2">
    <location>
        <begin position="272"/>
        <end position="294"/>
    </location>
</feature>
<feature type="transmembrane region" description="Helical" evidence="2">
    <location>
        <begin position="128"/>
        <end position="150"/>
    </location>
</feature>
<dbReference type="EMBL" id="LNYX01000012">
    <property type="protein sequence ID" value="KTD64746.1"/>
    <property type="molecule type" value="Genomic_DNA"/>
</dbReference>
<feature type="coiled-coil region" evidence="1">
    <location>
        <begin position="323"/>
        <end position="374"/>
    </location>
</feature>
<sequence>MALDSIQLSDASKKIAETLKSSDSIRQEILAVQEMSLQKLIETLKNIELQRDNERFLLESLYVSLMKDMNRALAKNGQKKEAKKHKSGSWANKIKLLGLAIAGIVYFGCEGFDGVTALLGIFNLPALTIFLVGIGFSLLSIVVFCAFDLVEISHNLGVDFKSSRKIIDIYLEEIKSLKAIRRTIRDNYSNSQSDAEITQYLELIEILQKKHEMLNEARQQLQKSLNKPWLKAGKIATAGIAGIIFFSGGFFAGQTVALAVGGLFAAGALTPTFWPIILASVLVGLAALSVYWFVERPGIENLIGRWVGLDKEKIDTFCDKDKVAKEARKLSALQSSLEEKKQDLIEHRQTRSELQSTKEELEKVKQEKSELVKSVLCDGGFGLFRTGKEGKTPSVDHFSRLSRSQSMDDLHHGYVRSEQPSLLF</sequence>
<proteinExistence type="predicted"/>
<evidence type="ECO:0000256" key="1">
    <source>
        <dbReference type="SAM" id="Coils"/>
    </source>
</evidence>
<reference evidence="3 4" key="1">
    <citation type="submission" date="2015-11" db="EMBL/GenBank/DDBJ databases">
        <title>Genomic analysis of 38 Legionella species identifies large and diverse effector repertoires.</title>
        <authorList>
            <person name="Burstein D."/>
            <person name="Amaro F."/>
            <person name="Zusman T."/>
            <person name="Lifshitz Z."/>
            <person name="Cohen O."/>
            <person name="Gilbert J.A."/>
            <person name="Pupko T."/>
            <person name="Shuman H.A."/>
            <person name="Segal G."/>
        </authorList>
    </citation>
    <scope>NUCLEOTIDE SEQUENCE [LARGE SCALE GENOMIC DNA]</scope>
    <source>
        <strain evidence="3 4">Mt.St.Helens-9</strain>
    </source>
</reference>
<keyword evidence="2" id="KW-0472">Membrane</keyword>
<name>A0A0W0Z6K4_LEGSP</name>
<evidence type="ECO:0000313" key="3">
    <source>
        <dbReference type="EMBL" id="KTD64746.1"/>
    </source>
</evidence>
<dbReference type="Proteomes" id="UP000054877">
    <property type="component" value="Unassembled WGS sequence"/>
</dbReference>
<keyword evidence="4" id="KW-1185">Reference proteome</keyword>
<feature type="coiled-coil region" evidence="1">
    <location>
        <begin position="197"/>
        <end position="227"/>
    </location>
</feature>
<dbReference type="RefSeq" id="WP_058482850.1">
    <property type="nucleotide sequence ID" value="NZ_CAAAII010000002.1"/>
</dbReference>
<dbReference type="PATRIC" id="fig|452.5.peg.996"/>
<keyword evidence="1" id="KW-0175">Coiled coil</keyword>
<evidence type="ECO:0000313" key="4">
    <source>
        <dbReference type="Proteomes" id="UP000054877"/>
    </source>
</evidence>
<protein>
    <submittedName>
        <fullName evidence="3">Coiled-coil protein</fullName>
    </submittedName>
</protein>
<keyword evidence="2" id="KW-0812">Transmembrane</keyword>
<feature type="transmembrane region" description="Helical" evidence="2">
    <location>
        <begin position="96"/>
        <end position="122"/>
    </location>
</feature>
<feature type="transmembrane region" description="Helical" evidence="2">
    <location>
        <begin position="235"/>
        <end position="266"/>
    </location>
</feature>
<evidence type="ECO:0000256" key="2">
    <source>
        <dbReference type="SAM" id="Phobius"/>
    </source>
</evidence>
<accession>A0A0W0Z6K4</accession>